<dbReference type="PANTHER" id="PTHR33395">
    <property type="entry name" value="TRANSCRIPTASE, PUTATIVE-RELATED-RELATED"/>
    <property type="match status" value="1"/>
</dbReference>
<accession>A0AAV2SLD6</accession>
<name>A0AAV2SLD6_MEGNR</name>
<feature type="non-terminal residue" evidence="1">
    <location>
        <position position="1"/>
    </location>
</feature>
<proteinExistence type="predicted"/>
<dbReference type="PANTHER" id="PTHR33395:SF22">
    <property type="entry name" value="REVERSE TRANSCRIPTASE DOMAIN-CONTAINING PROTEIN"/>
    <property type="match status" value="1"/>
</dbReference>
<sequence>EMCNICNNYFHSAFNQPIAGEVLPEMECLCDENIREIEITPEMVKEKLEKLNKFKACGPDNIHPHVLNATASAICEPLCNIFRDSMQSGRHLKTGGEQM</sequence>
<gene>
    <name evidence="1" type="ORF">MNOR_LOCUS37045</name>
</gene>
<dbReference type="Proteomes" id="UP001497623">
    <property type="component" value="Unassembled WGS sequence"/>
</dbReference>
<dbReference type="EMBL" id="CAXKWB010071699">
    <property type="protein sequence ID" value="CAL4195391.1"/>
    <property type="molecule type" value="Genomic_DNA"/>
</dbReference>
<evidence type="ECO:0000313" key="1">
    <source>
        <dbReference type="EMBL" id="CAL4195391.1"/>
    </source>
</evidence>
<organism evidence="1 2">
    <name type="scientific">Meganyctiphanes norvegica</name>
    <name type="common">Northern krill</name>
    <name type="synonym">Thysanopoda norvegica</name>
    <dbReference type="NCBI Taxonomy" id="48144"/>
    <lineage>
        <taxon>Eukaryota</taxon>
        <taxon>Metazoa</taxon>
        <taxon>Ecdysozoa</taxon>
        <taxon>Arthropoda</taxon>
        <taxon>Crustacea</taxon>
        <taxon>Multicrustacea</taxon>
        <taxon>Malacostraca</taxon>
        <taxon>Eumalacostraca</taxon>
        <taxon>Eucarida</taxon>
        <taxon>Euphausiacea</taxon>
        <taxon>Euphausiidae</taxon>
        <taxon>Meganyctiphanes</taxon>
    </lineage>
</organism>
<comment type="caution">
    <text evidence="1">The sequence shown here is derived from an EMBL/GenBank/DDBJ whole genome shotgun (WGS) entry which is preliminary data.</text>
</comment>
<keyword evidence="2" id="KW-1185">Reference proteome</keyword>
<evidence type="ECO:0000313" key="2">
    <source>
        <dbReference type="Proteomes" id="UP001497623"/>
    </source>
</evidence>
<protein>
    <submittedName>
        <fullName evidence="1">Uncharacterized protein</fullName>
    </submittedName>
</protein>
<reference evidence="1 2" key="1">
    <citation type="submission" date="2024-05" db="EMBL/GenBank/DDBJ databases">
        <authorList>
            <person name="Wallberg A."/>
        </authorList>
    </citation>
    <scope>NUCLEOTIDE SEQUENCE [LARGE SCALE GENOMIC DNA]</scope>
</reference>
<dbReference type="AlphaFoldDB" id="A0AAV2SLD6"/>